<gene>
    <name evidence="1" type="ORF">BG454_13875</name>
</gene>
<dbReference type="AlphaFoldDB" id="A0A2K8KFM8"/>
<protein>
    <recommendedName>
        <fullName evidence="3">Flagellar biosynthesis protein</fullName>
    </recommendedName>
</protein>
<dbReference type="OrthoDB" id="7870971at2"/>
<evidence type="ECO:0008006" key="3">
    <source>
        <dbReference type="Google" id="ProtNLM"/>
    </source>
</evidence>
<accession>A0A2K8KFM8</accession>
<dbReference type="Proteomes" id="UP000228948">
    <property type="component" value="Chromosome"/>
</dbReference>
<dbReference type="RefSeq" id="WP_071481252.1">
    <property type="nucleotide sequence ID" value="NZ_CP024899.1"/>
</dbReference>
<evidence type="ECO:0000313" key="1">
    <source>
        <dbReference type="EMBL" id="ATX66773.1"/>
    </source>
</evidence>
<sequence length="202" mass="22461">MKQAMLNLEVFDLGHADAEAPLLDRFQAEKLREQAYEEGYAAGWQDALEQMRNEDELRTIAAQEALQAIGFSYNEAHQALVGSFLALTHAMLEKLLPEAVRLALPAFLSAELAAVVAQNTRADVQLVCAPGARERLAEVVASCTQIKIELVEEPSFSESQLSLRLDSQERDIDLSGLLHKMREMFAQHYGTNIEQETAYGRA</sequence>
<dbReference type="STRING" id="441209.GCA_001870665_02557"/>
<evidence type="ECO:0000313" key="2">
    <source>
        <dbReference type="Proteomes" id="UP000228948"/>
    </source>
</evidence>
<name>A0A2K8KFM8_9RHOB</name>
<organism evidence="1 2">
    <name type="scientific">Roseinatronobacter bogoriensis subsp. barguzinensis</name>
    <dbReference type="NCBI Taxonomy" id="441209"/>
    <lineage>
        <taxon>Bacteria</taxon>
        <taxon>Pseudomonadati</taxon>
        <taxon>Pseudomonadota</taxon>
        <taxon>Alphaproteobacteria</taxon>
        <taxon>Rhodobacterales</taxon>
        <taxon>Paracoccaceae</taxon>
        <taxon>Roseinatronobacter</taxon>
    </lineage>
</organism>
<keyword evidence="2" id="KW-1185">Reference proteome</keyword>
<reference evidence="1 2" key="1">
    <citation type="submission" date="2017-11" db="EMBL/GenBank/DDBJ databases">
        <title>Revised Sequence and Annotation of the Rhodobaca barguzinensis strain alga05 Genome.</title>
        <authorList>
            <person name="Kopejtka K."/>
            <person name="Tomasch J.M."/>
            <person name="Bunk B."/>
            <person name="Koblizek M."/>
        </authorList>
    </citation>
    <scope>NUCLEOTIDE SEQUENCE [LARGE SCALE GENOMIC DNA]</scope>
    <source>
        <strain evidence="2">alga05</strain>
    </source>
</reference>
<dbReference type="EMBL" id="CP024899">
    <property type="protein sequence ID" value="ATX66773.1"/>
    <property type="molecule type" value="Genomic_DNA"/>
</dbReference>
<dbReference type="KEGG" id="rbg:BG454_13875"/>
<proteinExistence type="predicted"/>